<feature type="domain" description="Sigma factor regulator C-terminal" evidence="2">
    <location>
        <begin position="176"/>
        <end position="322"/>
    </location>
</feature>
<dbReference type="Pfam" id="PF13791">
    <property type="entry name" value="Sigma_reg_C"/>
    <property type="match status" value="1"/>
</dbReference>
<protein>
    <submittedName>
        <fullName evidence="4">Anti-sigma factor C-terminal domain-containing protein</fullName>
    </submittedName>
</protein>
<keyword evidence="1" id="KW-1133">Transmembrane helix</keyword>
<feature type="transmembrane region" description="Helical" evidence="1">
    <location>
        <begin position="42"/>
        <end position="67"/>
    </location>
</feature>
<accession>A0ABU9VPT2</accession>
<evidence type="ECO:0000259" key="2">
    <source>
        <dbReference type="Pfam" id="PF13791"/>
    </source>
</evidence>
<proteinExistence type="predicted"/>
<reference evidence="4 5" key="1">
    <citation type="submission" date="2024-03" db="EMBL/GenBank/DDBJ databases">
        <title>Bacilli Hybrid Assemblies.</title>
        <authorList>
            <person name="Kovac J."/>
        </authorList>
    </citation>
    <scope>NUCLEOTIDE SEQUENCE [LARGE SCALE GENOMIC DNA]</scope>
    <source>
        <strain evidence="4 5">FSL R7-0666</strain>
    </source>
</reference>
<feature type="domain" description="Sigma factor regulator N-terminal" evidence="3">
    <location>
        <begin position="30"/>
        <end position="118"/>
    </location>
</feature>
<dbReference type="Proteomes" id="UP001418796">
    <property type="component" value="Unassembled WGS sequence"/>
</dbReference>
<comment type="caution">
    <text evidence="4">The sequence shown here is derived from an EMBL/GenBank/DDBJ whole genome shotgun (WGS) entry which is preliminary data.</text>
</comment>
<keyword evidence="5" id="KW-1185">Reference proteome</keyword>
<name>A0ABU9VPT2_9BACI</name>
<evidence type="ECO:0000313" key="5">
    <source>
        <dbReference type="Proteomes" id="UP001418796"/>
    </source>
</evidence>
<keyword evidence="1" id="KW-0812">Transmembrane</keyword>
<keyword evidence="1" id="KW-0472">Membrane</keyword>
<evidence type="ECO:0000313" key="4">
    <source>
        <dbReference type="EMBL" id="MEN0644891.1"/>
    </source>
</evidence>
<sequence length="328" mass="37181">MKEDDRKSIYEKKIEQATSQFEGMPVKKQKKLIKKERLRANVTNVVSSLSVLLLILPLMTLGSYIYYGISDRANNYIEVTLNAIYLTKPNTDIFKIESQIGMFTIDLDLEMSKRIGQTDYHNGDYSYAMSFNELTDVKERSFAMQPLVNRQISGPTFIHPYKGGMIDSPGAEILLSLPDSYVAEAHISFDKVYSVDEASNFLPNGADPVWFAVDTGRDDSIEGTNVVKRPFGFPVSTMNYWSTVFSSENNRSDAFLQALNSLSEHQDFMESLFSTNKLFIDERLHYIEENGVSVYGVTVTGSVEDLRELIDVEQVRNIEVGETHYGDQ</sequence>
<gene>
    <name evidence="4" type="ORF">MKY91_17180</name>
</gene>
<evidence type="ECO:0000256" key="1">
    <source>
        <dbReference type="SAM" id="Phobius"/>
    </source>
</evidence>
<dbReference type="Pfam" id="PF13800">
    <property type="entry name" value="Sigma_reg_N"/>
    <property type="match status" value="1"/>
</dbReference>
<evidence type="ECO:0000259" key="3">
    <source>
        <dbReference type="Pfam" id="PF13800"/>
    </source>
</evidence>
<dbReference type="InterPro" id="IPR025672">
    <property type="entry name" value="Sigma_reg_C_dom"/>
</dbReference>
<dbReference type="InterPro" id="IPR029101">
    <property type="entry name" value="Sigma_reg_N"/>
</dbReference>
<dbReference type="RefSeq" id="WP_343131507.1">
    <property type="nucleotide sequence ID" value="NZ_JBCITK010000001.1"/>
</dbReference>
<dbReference type="EMBL" id="JBCITK010000001">
    <property type="protein sequence ID" value="MEN0644891.1"/>
    <property type="molecule type" value="Genomic_DNA"/>
</dbReference>
<organism evidence="4 5">
    <name type="scientific">Alkalicoccobacillus gibsonii</name>
    <dbReference type="NCBI Taxonomy" id="79881"/>
    <lineage>
        <taxon>Bacteria</taxon>
        <taxon>Bacillati</taxon>
        <taxon>Bacillota</taxon>
        <taxon>Bacilli</taxon>
        <taxon>Bacillales</taxon>
        <taxon>Bacillaceae</taxon>
        <taxon>Alkalicoccobacillus</taxon>
    </lineage>
</organism>